<evidence type="ECO:0000259" key="6">
    <source>
        <dbReference type="Pfam" id="PF02931"/>
    </source>
</evidence>
<dbReference type="SUPFAM" id="SSF63712">
    <property type="entry name" value="Nicotinic receptor ligand binding domain-like"/>
    <property type="match status" value="1"/>
</dbReference>
<dbReference type="InterPro" id="IPR036719">
    <property type="entry name" value="Neuro-gated_channel_TM_sf"/>
</dbReference>
<feature type="transmembrane region" description="Helical" evidence="5">
    <location>
        <begin position="295"/>
        <end position="319"/>
    </location>
</feature>
<dbReference type="Proteomes" id="UP001176961">
    <property type="component" value="Unassembled WGS sequence"/>
</dbReference>
<accession>A0AA36M5F4</accession>
<keyword evidence="5" id="KW-0813">Transport</keyword>
<dbReference type="Gene3D" id="1.20.58.390">
    <property type="entry name" value="Neurotransmitter-gated ion-channel transmembrane domain"/>
    <property type="match status" value="1"/>
</dbReference>
<dbReference type="Pfam" id="PF02932">
    <property type="entry name" value="Neur_chan_memb"/>
    <property type="match status" value="1"/>
</dbReference>
<dbReference type="Pfam" id="PF02931">
    <property type="entry name" value="Neur_chan_LBD"/>
    <property type="match status" value="1"/>
</dbReference>
<sequence>MVLYFPNLVYISALLIQIHADERSALYSKLFANYNPSIRPKQDASYVTNVTVYLSLFSVLSVNEQMQTIRFTVDMAVEWTDPLLTWTPSDGDITTLKIPEQSIWTPDVMLFSAISKQHLIDYNRRVVVLKNDGSIVKAGPQIVTHPCEINVQKFPYDDQICTFLISSWSFSNTNLRLHTPYDEYELNQDFTGNTEWKLLSLTAELTIDTTYDEGDYDTLIVTAHLRRHPQFYVLAIIIPSFVCTFLCLNGLFLPSEISGLSIEKVSLGVCTLLAMALILQSVTITMPKSQDLPLLGVYVLSQTILCGIAVLVTSIYLIIHERAVTRSWAPPRCIANAFLTREYDRKVTHNDGSQQDGEKSTRLSPYFWCISSFLRESASDSRLERMWARIFDRIDILTLIIFQVANVIMTMVILL</sequence>
<keyword evidence="5" id="KW-0406">Ion transport</keyword>
<keyword evidence="3 5" id="KW-1133">Transmembrane helix</keyword>
<dbReference type="PROSITE" id="PS00236">
    <property type="entry name" value="NEUROTR_ION_CHANNEL"/>
    <property type="match status" value="1"/>
</dbReference>
<evidence type="ECO:0000256" key="2">
    <source>
        <dbReference type="ARBA" id="ARBA00022692"/>
    </source>
</evidence>
<dbReference type="GO" id="GO:0005230">
    <property type="term" value="F:extracellular ligand-gated monoatomic ion channel activity"/>
    <property type="evidence" value="ECO:0007669"/>
    <property type="project" value="InterPro"/>
</dbReference>
<dbReference type="InterPro" id="IPR006201">
    <property type="entry name" value="Neur_channel"/>
</dbReference>
<evidence type="ECO:0000256" key="1">
    <source>
        <dbReference type="ARBA" id="ARBA00004141"/>
    </source>
</evidence>
<feature type="domain" description="Neurotransmitter-gated ion-channel ligand-binding" evidence="6">
    <location>
        <begin position="24"/>
        <end position="229"/>
    </location>
</feature>
<feature type="transmembrane region" description="Helical" evidence="5">
    <location>
        <begin position="231"/>
        <end position="253"/>
    </location>
</feature>
<dbReference type="EMBL" id="CATQJL010000223">
    <property type="protein sequence ID" value="CAJ0599659.1"/>
    <property type="molecule type" value="Genomic_DNA"/>
</dbReference>
<evidence type="ECO:0000313" key="9">
    <source>
        <dbReference type="Proteomes" id="UP001176961"/>
    </source>
</evidence>
<keyword evidence="9" id="KW-1185">Reference proteome</keyword>
<name>A0AA36M5F4_CYLNA</name>
<evidence type="ECO:0000256" key="4">
    <source>
        <dbReference type="ARBA" id="ARBA00023136"/>
    </source>
</evidence>
<organism evidence="8 9">
    <name type="scientific">Cylicocyclus nassatus</name>
    <name type="common">Nematode worm</name>
    <dbReference type="NCBI Taxonomy" id="53992"/>
    <lineage>
        <taxon>Eukaryota</taxon>
        <taxon>Metazoa</taxon>
        <taxon>Ecdysozoa</taxon>
        <taxon>Nematoda</taxon>
        <taxon>Chromadorea</taxon>
        <taxon>Rhabditida</taxon>
        <taxon>Rhabditina</taxon>
        <taxon>Rhabditomorpha</taxon>
        <taxon>Strongyloidea</taxon>
        <taxon>Strongylidae</taxon>
        <taxon>Cylicocyclus</taxon>
    </lineage>
</organism>
<dbReference type="CDD" id="cd19051">
    <property type="entry name" value="LGIC_TM_cation"/>
    <property type="match status" value="1"/>
</dbReference>
<dbReference type="InterPro" id="IPR018000">
    <property type="entry name" value="Neurotransmitter_ion_chnl_CS"/>
</dbReference>
<dbReference type="InterPro" id="IPR006029">
    <property type="entry name" value="Neurotrans-gated_channel_TM"/>
</dbReference>
<proteinExistence type="inferred from homology"/>
<comment type="caution">
    <text evidence="8">The sequence shown here is derived from an EMBL/GenBank/DDBJ whole genome shotgun (WGS) entry which is preliminary data.</text>
</comment>
<dbReference type="AlphaFoldDB" id="A0AA36M5F4"/>
<feature type="transmembrane region" description="Helical" evidence="5">
    <location>
        <begin position="394"/>
        <end position="414"/>
    </location>
</feature>
<dbReference type="InterPro" id="IPR038050">
    <property type="entry name" value="Neuro_actylchol_rec"/>
</dbReference>
<feature type="domain" description="Neurotransmitter-gated ion-channel transmembrane" evidence="7">
    <location>
        <begin position="236"/>
        <end position="326"/>
    </location>
</feature>
<dbReference type="InterPro" id="IPR036734">
    <property type="entry name" value="Neur_chan_lig-bd_sf"/>
</dbReference>
<feature type="transmembrane region" description="Helical" evidence="5">
    <location>
        <begin position="265"/>
        <end position="283"/>
    </location>
</feature>
<comment type="subcellular location">
    <subcellularLocation>
        <location evidence="1">Membrane</location>
        <topology evidence="1">Multi-pass membrane protein</topology>
    </subcellularLocation>
</comment>
<dbReference type="Gene3D" id="2.70.170.10">
    <property type="entry name" value="Neurotransmitter-gated ion-channel ligand-binding domain"/>
    <property type="match status" value="1"/>
</dbReference>
<dbReference type="PRINTS" id="PR00252">
    <property type="entry name" value="NRIONCHANNEL"/>
</dbReference>
<reference evidence="8" key="1">
    <citation type="submission" date="2023-07" db="EMBL/GenBank/DDBJ databases">
        <authorList>
            <consortium name="CYATHOMIX"/>
        </authorList>
    </citation>
    <scope>NUCLEOTIDE SEQUENCE</scope>
    <source>
        <strain evidence="8">N/A</strain>
    </source>
</reference>
<dbReference type="GO" id="GO:0004888">
    <property type="term" value="F:transmembrane signaling receptor activity"/>
    <property type="evidence" value="ECO:0007669"/>
    <property type="project" value="InterPro"/>
</dbReference>
<evidence type="ECO:0000256" key="3">
    <source>
        <dbReference type="ARBA" id="ARBA00022989"/>
    </source>
</evidence>
<gene>
    <name evidence="8" type="ORF">CYNAS_LOCUS11642</name>
</gene>
<dbReference type="GO" id="GO:0016020">
    <property type="term" value="C:membrane"/>
    <property type="evidence" value="ECO:0007669"/>
    <property type="project" value="UniProtKB-SubCell"/>
</dbReference>
<dbReference type="PANTHER" id="PTHR18945">
    <property type="entry name" value="NEUROTRANSMITTER GATED ION CHANNEL"/>
    <property type="match status" value="1"/>
</dbReference>
<dbReference type="InterPro" id="IPR006202">
    <property type="entry name" value="Neur_chan_lig-bd"/>
</dbReference>
<dbReference type="FunFam" id="2.70.170.10:FF:000027">
    <property type="entry name" value="Ligand-Gated ion Channel"/>
    <property type="match status" value="1"/>
</dbReference>
<keyword evidence="4 5" id="KW-0472">Membrane</keyword>
<keyword evidence="5" id="KW-0407">Ion channel</keyword>
<evidence type="ECO:0000259" key="7">
    <source>
        <dbReference type="Pfam" id="PF02932"/>
    </source>
</evidence>
<dbReference type="CDD" id="cd18989">
    <property type="entry name" value="LGIC_ECD_cation"/>
    <property type="match status" value="1"/>
</dbReference>
<comment type="similarity">
    <text evidence="5">Belongs to the ligand-gated ion channel (TC 1.A.9) family.</text>
</comment>
<keyword evidence="2 5" id="KW-0812">Transmembrane</keyword>
<evidence type="ECO:0000256" key="5">
    <source>
        <dbReference type="RuleBase" id="RU000687"/>
    </source>
</evidence>
<protein>
    <submittedName>
        <fullName evidence="8">Uncharacterized protein</fullName>
    </submittedName>
</protein>
<dbReference type="SUPFAM" id="SSF90112">
    <property type="entry name" value="Neurotransmitter-gated ion-channel transmembrane pore"/>
    <property type="match status" value="1"/>
</dbReference>
<evidence type="ECO:0000313" key="8">
    <source>
        <dbReference type="EMBL" id="CAJ0599659.1"/>
    </source>
</evidence>